<proteinExistence type="predicted"/>
<evidence type="ECO:0000313" key="2">
    <source>
        <dbReference type="Proteomes" id="UP000824120"/>
    </source>
</evidence>
<name>A0A9J5ZUB1_SOLCO</name>
<comment type="caution">
    <text evidence="1">The sequence shown here is derived from an EMBL/GenBank/DDBJ whole genome shotgun (WGS) entry which is preliminary data.</text>
</comment>
<dbReference type="EMBL" id="JACXVP010000003">
    <property type="protein sequence ID" value="KAG5615817.1"/>
    <property type="molecule type" value="Genomic_DNA"/>
</dbReference>
<reference evidence="1 2" key="1">
    <citation type="submission" date="2020-09" db="EMBL/GenBank/DDBJ databases">
        <title>De no assembly of potato wild relative species, Solanum commersonii.</title>
        <authorList>
            <person name="Cho K."/>
        </authorList>
    </citation>
    <scope>NUCLEOTIDE SEQUENCE [LARGE SCALE GENOMIC DNA]</scope>
    <source>
        <strain evidence="1">LZ3.2</strain>
        <tissue evidence="1">Leaf</tissue>
    </source>
</reference>
<accession>A0A9J5ZUB1</accession>
<evidence type="ECO:0000313" key="1">
    <source>
        <dbReference type="EMBL" id="KAG5615817.1"/>
    </source>
</evidence>
<protein>
    <submittedName>
        <fullName evidence="1">Uncharacterized protein</fullName>
    </submittedName>
</protein>
<organism evidence="1 2">
    <name type="scientific">Solanum commersonii</name>
    <name type="common">Commerson's wild potato</name>
    <name type="synonym">Commerson's nightshade</name>
    <dbReference type="NCBI Taxonomy" id="4109"/>
    <lineage>
        <taxon>Eukaryota</taxon>
        <taxon>Viridiplantae</taxon>
        <taxon>Streptophyta</taxon>
        <taxon>Embryophyta</taxon>
        <taxon>Tracheophyta</taxon>
        <taxon>Spermatophyta</taxon>
        <taxon>Magnoliopsida</taxon>
        <taxon>eudicotyledons</taxon>
        <taxon>Gunneridae</taxon>
        <taxon>Pentapetalae</taxon>
        <taxon>asterids</taxon>
        <taxon>lamiids</taxon>
        <taxon>Solanales</taxon>
        <taxon>Solanaceae</taxon>
        <taxon>Solanoideae</taxon>
        <taxon>Solaneae</taxon>
        <taxon>Solanum</taxon>
    </lineage>
</organism>
<dbReference type="Proteomes" id="UP000824120">
    <property type="component" value="Chromosome 3"/>
</dbReference>
<dbReference type="AlphaFoldDB" id="A0A9J5ZUB1"/>
<keyword evidence="2" id="KW-1185">Reference proteome</keyword>
<sequence>MIQEGKGELLIWPNITYTKTTAEAILMKVAQQVHRPYSLKLELLQKTYLMCLSMPSLLPLTNRYENFKKYQREKRIFTIEERLSGVRMRGYM</sequence>
<gene>
    <name evidence="1" type="ORF">H5410_015641</name>
</gene>